<feature type="non-terminal residue" evidence="2">
    <location>
        <position position="71"/>
    </location>
</feature>
<evidence type="ECO:0000259" key="1">
    <source>
        <dbReference type="PROSITE" id="PS50112"/>
    </source>
</evidence>
<proteinExistence type="predicted"/>
<dbReference type="AlphaFoldDB" id="W1YDQ7"/>
<dbReference type="Pfam" id="PF13188">
    <property type="entry name" value="PAS_8"/>
    <property type="match status" value="1"/>
</dbReference>
<dbReference type="PROSITE" id="PS50112">
    <property type="entry name" value="PAS"/>
    <property type="match status" value="1"/>
</dbReference>
<organism evidence="2">
    <name type="scientific">human gut metagenome</name>
    <dbReference type="NCBI Taxonomy" id="408170"/>
    <lineage>
        <taxon>unclassified sequences</taxon>
        <taxon>metagenomes</taxon>
        <taxon>organismal metagenomes</taxon>
    </lineage>
</organism>
<dbReference type="CDD" id="cd00130">
    <property type="entry name" value="PAS"/>
    <property type="match status" value="1"/>
</dbReference>
<gene>
    <name evidence="2" type="ORF">Q604_UNBC06274G0001</name>
</gene>
<dbReference type="NCBIfam" id="TIGR00229">
    <property type="entry name" value="sensory_box"/>
    <property type="match status" value="1"/>
</dbReference>
<feature type="non-terminal residue" evidence="2">
    <location>
        <position position="1"/>
    </location>
</feature>
<comment type="caution">
    <text evidence="2">The sequence shown here is derived from an EMBL/GenBank/DDBJ whole genome shotgun (WGS) entry which is preliminary data.</text>
</comment>
<name>W1YDQ7_9ZZZZ</name>
<dbReference type="EMBL" id="AZMM01006274">
    <property type="protein sequence ID" value="ETJ39840.1"/>
    <property type="molecule type" value="Genomic_DNA"/>
</dbReference>
<evidence type="ECO:0000313" key="2">
    <source>
        <dbReference type="EMBL" id="ETJ39840.1"/>
    </source>
</evidence>
<feature type="domain" description="PAS" evidence="1">
    <location>
        <begin position="5"/>
        <end position="50"/>
    </location>
</feature>
<protein>
    <recommendedName>
        <fullName evidence="1">PAS domain-containing protein</fullName>
    </recommendedName>
</protein>
<dbReference type="SUPFAM" id="SSF55785">
    <property type="entry name" value="PYP-like sensor domain (PAS domain)"/>
    <property type="match status" value="1"/>
</dbReference>
<reference evidence="2" key="1">
    <citation type="submission" date="2013-12" db="EMBL/GenBank/DDBJ databases">
        <title>A Varibaculum cambriense genome reconstructed from a premature infant gut community with otherwise low bacterial novelty that shifts toward anaerobic metabolism during the third week of life.</title>
        <authorList>
            <person name="Brown C.T."/>
            <person name="Sharon I."/>
            <person name="Thomas B.C."/>
            <person name="Castelle C.J."/>
            <person name="Morowitz M.J."/>
            <person name="Banfield J.F."/>
        </authorList>
    </citation>
    <scope>NUCLEOTIDE SEQUENCE</scope>
</reference>
<dbReference type="Gene3D" id="3.30.450.20">
    <property type="entry name" value="PAS domain"/>
    <property type="match status" value="1"/>
</dbReference>
<dbReference type="InterPro" id="IPR000014">
    <property type="entry name" value="PAS"/>
</dbReference>
<accession>W1YDQ7</accession>
<dbReference type="InterPro" id="IPR035965">
    <property type="entry name" value="PAS-like_dom_sf"/>
</dbReference>
<sequence>PGDNISKIFATMIDNMDQGVLVVDDESRVQFVNQTALKTLGVVQNNIIGKPIRFRPLTFESNFTHGHMQHI</sequence>